<dbReference type="GO" id="GO:0030313">
    <property type="term" value="C:cell envelope"/>
    <property type="evidence" value="ECO:0007669"/>
    <property type="project" value="UniProtKB-SubCell"/>
</dbReference>
<evidence type="ECO:0000256" key="1">
    <source>
        <dbReference type="ARBA" id="ARBA00004196"/>
    </source>
</evidence>
<keyword evidence="3" id="KW-0732">Signal</keyword>
<gene>
    <name evidence="5" type="primary">efeO_2</name>
    <name evidence="5" type="ORF">NCTC9185_07746</name>
</gene>
<sequence length="154" mass="16869">MESYADRLNNDVLELQKRISELAFPPSKVVGGAAGLIEEVAASKSAAKKIATAHDLWDFQANVDGAQKIVDLLRPQLQKENAALLAKVDANFKKVDAILAKYRTKDGYETYDKLTDADRNALKGPITTLAEDLAQLARDPGSGLKRWQNRSNST</sequence>
<dbReference type="InterPro" id="IPR050894">
    <property type="entry name" value="EfeM/EfeO_iron_uptake"/>
</dbReference>
<comment type="similarity">
    <text evidence="2">Belongs to the EfeM/EfeO family.</text>
</comment>
<evidence type="ECO:0000256" key="2">
    <source>
        <dbReference type="ARBA" id="ARBA00005989"/>
    </source>
</evidence>
<name>A0A4U9DGQ9_RAOTE</name>
<dbReference type="Pfam" id="PF09375">
    <property type="entry name" value="Peptidase_M75"/>
    <property type="match status" value="1"/>
</dbReference>
<proteinExistence type="inferred from homology"/>
<dbReference type="EMBL" id="CABDVU010000001">
    <property type="protein sequence ID" value="VTN15658.1"/>
    <property type="molecule type" value="Genomic_DNA"/>
</dbReference>
<dbReference type="InterPro" id="IPR034981">
    <property type="entry name" value="Imelysin-like_EfeO/Algp7"/>
</dbReference>
<organism evidence="5 6">
    <name type="scientific">Raoultella terrigena</name>
    <name type="common">Klebsiella terrigena</name>
    <dbReference type="NCBI Taxonomy" id="577"/>
    <lineage>
        <taxon>Bacteria</taxon>
        <taxon>Pseudomonadati</taxon>
        <taxon>Pseudomonadota</taxon>
        <taxon>Gammaproteobacteria</taxon>
        <taxon>Enterobacterales</taxon>
        <taxon>Enterobacteriaceae</taxon>
        <taxon>Klebsiella/Raoultella group</taxon>
        <taxon>Raoultella</taxon>
    </lineage>
</organism>
<dbReference type="PANTHER" id="PTHR39192:SF1">
    <property type="entry name" value="IRON UPTAKE SYSTEM COMPONENT EFEO"/>
    <property type="match status" value="1"/>
</dbReference>
<evidence type="ECO:0000313" key="5">
    <source>
        <dbReference type="EMBL" id="VTN15658.1"/>
    </source>
</evidence>
<dbReference type="PANTHER" id="PTHR39192">
    <property type="entry name" value="IRON UPTAKE SYSTEM COMPONENT EFEO"/>
    <property type="match status" value="1"/>
</dbReference>
<dbReference type="Proteomes" id="UP000339249">
    <property type="component" value="Unassembled WGS sequence"/>
</dbReference>
<feature type="domain" description="Imelysin-like" evidence="4">
    <location>
        <begin position="3"/>
        <end position="136"/>
    </location>
</feature>
<comment type="subcellular location">
    <subcellularLocation>
        <location evidence="1">Cell envelope</location>
    </subcellularLocation>
</comment>
<dbReference type="CDD" id="cd14656">
    <property type="entry name" value="Imelysin-like_EfeO"/>
    <property type="match status" value="1"/>
</dbReference>
<evidence type="ECO:0000256" key="3">
    <source>
        <dbReference type="ARBA" id="ARBA00022729"/>
    </source>
</evidence>
<reference evidence="5 6" key="1">
    <citation type="submission" date="2019-04" db="EMBL/GenBank/DDBJ databases">
        <authorList>
            <consortium name="Pathogen Informatics"/>
        </authorList>
    </citation>
    <scope>NUCLEOTIDE SEQUENCE [LARGE SCALE GENOMIC DNA]</scope>
    <source>
        <strain evidence="5 6">NCTC9185</strain>
    </source>
</reference>
<dbReference type="AlphaFoldDB" id="A0A4U9DGQ9"/>
<accession>A0A4U9DGQ9</accession>
<dbReference type="InterPro" id="IPR038352">
    <property type="entry name" value="Imelysin_sf"/>
</dbReference>
<evidence type="ECO:0000313" key="6">
    <source>
        <dbReference type="Proteomes" id="UP000339249"/>
    </source>
</evidence>
<protein>
    <submittedName>
        <fullName evidence="5">Iron uptake system component EfeO</fullName>
    </submittedName>
</protein>
<dbReference type="Gene3D" id="1.20.1420.20">
    <property type="entry name" value="M75 peptidase, HXXE motif"/>
    <property type="match status" value="1"/>
</dbReference>
<evidence type="ECO:0000259" key="4">
    <source>
        <dbReference type="Pfam" id="PF09375"/>
    </source>
</evidence>
<dbReference type="InterPro" id="IPR018976">
    <property type="entry name" value="Imelysin-like"/>
</dbReference>